<dbReference type="Pfam" id="PF11739">
    <property type="entry name" value="YdbH-like"/>
    <property type="match status" value="1"/>
</dbReference>
<dbReference type="Proteomes" id="UP001524460">
    <property type="component" value="Unassembled WGS sequence"/>
</dbReference>
<evidence type="ECO:0000256" key="1">
    <source>
        <dbReference type="SAM" id="Phobius"/>
    </source>
</evidence>
<protein>
    <submittedName>
        <fullName evidence="2">YdbH domain-containing protein</fullName>
    </submittedName>
</protein>
<evidence type="ECO:0000313" key="3">
    <source>
        <dbReference type="Proteomes" id="UP001524460"/>
    </source>
</evidence>
<proteinExistence type="predicted"/>
<sequence length="1108" mass="124062">MNDAVDKNNHRSPSKSSRYRYVRVFIYAMILAVFSIVLLAVFIPPWLASKGVEINAISGIHIGKRIQIDELSISVNKTAITIRQLSLEHFSNDQSAISTSSWRLLSPHTVVRLAPSIQNAIKPHGVSINDITFNDITFNLTDLSAPYVFSAHSEQASVTVENTVGTQIPQQVNDLQLVLTTDPFITLTGIIDAAELNIFLPQDIGQNTYPMAFNKGHFSLSWQQDKTPLAVHIDNLTPQWQTLLDDFQQQGNDIALTVDLNQPTSSMRLLAEELRFAQPIELPEFLEKPDDTHEGLHLGHAIANLALLPIKHLKVNHFTYGNLIMNAKLVLDTPRVRENRPDKHAKLHLQGKALGPDEPYDINVLIKHRSLEDADFKGTAIGPKGNKLDCKADVSFISPLPKEFRCEAKFKRTRDLTDRLKLYDIPNAELTKPIIITAKQTSLSFKDNAPSNSAANDPFHFHDVEHASYAIEVALPEMVSVELNRFAFQHAALSSDHSSETIPSLALLELNTDGVLTFNTNYRNGNIDVGLDKNSEELRFYNHRLGYDMQLTFSKLQCLVPFLRNDSTLQCHAKSVINALIPQLFPVPELAMTNSQITSTVVGEWTDDHVELTLVDTQLNIDRIVFQHTGEWIEADADKVTIEAKQINIAQEFRQDNITRLSISTDDKHPITIKANNLDALKLIIPEETSDAKIAAIRQTKNSSQLPVQRYNGQLTSVLSNLAFNIELPPKHPILFDVNAGYQIQLSLNQNNQRLPGLMTEGVLDITPSRSRFKGSILNKRHTTLFVYTIDYLLPLKQANIKLHRNDIPFSSKKSLKKYYLPKLPIDHDITAGSIGFDAKITVKGNQWSGQLGLYTRNLSGYIHNIHYADLNVSFAIDMSNQGIRSRQPISLHVSYLHTGILLENLYALLEFDTQQPFYKLHRAKAYVLGGDISLHNVTSRSLSDIPPVPIRVHGLKLPKLIEAIEAKDIEMTGVIDGILPFGVEDQAPVIQAGKLHARYPGGLLKYKEGSAIDQNVEAASESSLLVVSKILKNYNYHSLIVNLDYSKEGQLSARSHFKGRNPDVLSERPINLNLSLEENIPALIKTLNMINSTKLENMFLKQIGVDK</sequence>
<keyword evidence="1" id="KW-0472">Membrane</keyword>
<keyword evidence="1" id="KW-0812">Transmembrane</keyword>
<evidence type="ECO:0000313" key="2">
    <source>
        <dbReference type="EMBL" id="MCQ1056945.1"/>
    </source>
</evidence>
<comment type="caution">
    <text evidence="2">The sequence shown here is derived from an EMBL/GenBank/DDBJ whole genome shotgun (WGS) entry which is preliminary data.</text>
</comment>
<keyword evidence="1" id="KW-1133">Transmembrane helix</keyword>
<gene>
    <name evidence="2" type="ORF">NHN17_02520</name>
</gene>
<organism evidence="2 3">
    <name type="scientific">Photobacterium pectinilyticum</name>
    <dbReference type="NCBI Taxonomy" id="2906793"/>
    <lineage>
        <taxon>Bacteria</taxon>
        <taxon>Pseudomonadati</taxon>
        <taxon>Pseudomonadota</taxon>
        <taxon>Gammaproteobacteria</taxon>
        <taxon>Vibrionales</taxon>
        <taxon>Vibrionaceae</taxon>
        <taxon>Photobacterium</taxon>
    </lineage>
</organism>
<dbReference type="RefSeq" id="WP_255040547.1">
    <property type="nucleotide sequence ID" value="NZ_JANEYT010000003.1"/>
</dbReference>
<feature type="transmembrane region" description="Helical" evidence="1">
    <location>
        <begin position="21"/>
        <end position="47"/>
    </location>
</feature>
<dbReference type="EMBL" id="JANEYT010000003">
    <property type="protein sequence ID" value="MCQ1056945.1"/>
    <property type="molecule type" value="Genomic_DNA"/>
</dbReference>
<dbReference type="InterPro" id="IPR021730">
    <property type="entry name" value="YdbH"/>
</dbReference>
<keyword evidence="3" id="KW-1185">Reference proteome</keyword>
<accession>A0ABT1MWS0</accession>
<reference evidence="2 3" key="1">
    <citation type="submission" date="2022-07" db="EMBL/GenBank/DDBJ databases">
        <title>Photobacterium pectinilyticum sp. nov., a marine bacterium isolated from surface seawater of Qingdao offshore.</title>
        <authorList>
            <person name="Wang X."/>
        </authorList>
    </citation>
    <scope>NUCLEOTIDE SEQUENCE [LARGE SCALE GENOMIC DNA]</scope>
    <source>
        <strain evidence="2 3">ZSDE20</strain>
    </source>
</reference>
<name>A0ABT1MWS0_9GAMM</name>